<dbReference type="Pfam" id="PF04851">
    <property type="entry name" value="ResIII"/>
    <property type="match status" value="1"/>
</dbReference>
<dbReference type="PANTHER" id="PTHR47396">
    <property type="entry name" value="TYPE I RESTRICTION ENZYME ECOKI R PROTEIN"/>
    <property type="match status" value="1"/>
</dbReference>
<keyword evidence="2" id="KW-0378">Hydrolase</keyword>
<dbReference type="GO" id="GO:0016787">
    <property type="term" value="F:hydrolase activity"/>
    <property type="evidence" value="ECO:0007669"/>
    <property type="project" value="InterPro"/>
</dbReference>
<proteinExistence type="predicted"/>
<sequence>MRTVLFPFQEEALINLHKNIEFAQSTNKQFGKNSVISFSSPTGSGKTIVITKLFEEILFGSEVNEGNKNSIFLWLSDSPELNKQTQSKIEAQSNKINVNQLVQIDQAFDKEFFEFGHIYFLNTQKLGSDKKLTSYSDEREYTIWDTIENTSRQFPSNFYLVIDEAHRGAVYNAQSEKKAQSIMQKFLLGSVEDKLSPVPLTIGVTATPERFMQLIEQSESLPLKIMIKPEDVRDSGLIKDRIKIAYPALAIDNEVTMLNEALSDWDNKGKQWKSYYEDGQDGTLVKPIMVIQVADGSRNNISNTDLALIVATIEKYLGRELNDGELIQTFDLKSTIEIGGKVIPYVEPYRIQEDENIRFVLFKMNLSTGWDCPRAETMISYRTANDATYIAQLLGRMVRTPLARRISTNSELNSVSLFLPGYDQETVNSVVISLQESDALVPDETGTKRTLVDYVRSTEFEELFPELNFITTYEVPGKSSLSFLKQYSRLARLLTMNQIDMEAQKNAYDAIVTKMRELIEEMKTDGEFDSIRETIENIGINQIEFSVRDNVVDTTNQYSLIADVVDISTAFDKLKSLFDGLNVFYWSKYTKVEKNYRQLKLEVLVLSKSEKQMKKLFTYCENQFNDLYETWKFDIANQTEDIGSEFKRLLSQVENPIDKPFYLPEVVGYTVSDKSIEIEKHIYVDKQGKFKIDLNGWEKDVVKTMLEKADVDAWLRNPDRKYWSMCVPYEDGGKFTPMFPDFIFIRKQNDKYVFDLFDPHDSSKKDNVPKIKGLARYAEKYWTLFPRIGLVRKQKGKDKQERYYLLNVSNTSVRKKVLKITTDAQLDDLFIEYGETL</sequence>
<comment type="caution">
    <text evidence="2">The sequence shown here is derived from an EMBL/GenBank/DDBJ whole genome shotgun (WGS) entry which is preliminary data.</text>
</comment>
<evidence type="ECO:0000259" key="1">
    <source>
        <dbReference type="PROSITE" id="PS51192"/>
    </source>
</evidence>
<dbReference type="Proteomes" id="UP001178275">
    <property type="component" value="Unassembled WGS sequence"/>
</dbReference>
<evidence type="ECO:0000313" key="2">
    <source>
        <dbReference type="EMBL" id="MDP1453218.1"/>
    </source>
</evidence>
<name>A0AA90P3Y5_9BACI</name>
<keyword evidence="2" id="KW-0347">Helicase</keyword>
<protein>
    <submittedName>
        <fullName evidence="2">DEAD/DEAH box helicase family protein</fullName>
    </submittedName>
</protein>
<dbReference type="PROSITE" id="PS51192">
    <property type="entry name" value="HELICASE_ATP_BIND_1"/>
    <property type="match status" value="1"/>
</dbReference>
<dbReference type="PANTHER" id="PTHR47396:SF1">
    <property type="entry name" value="ATP-DEPENDENT HELICASE IRC3-RELATED"/>
    <property type="match status" value="1"/>
</dbReference>
<dbReference type="EMBL" id="JAUUTW010000023">
    <property type="protein sequence ID" value="MDP1453218.1"/>
    <property type="molecule type" value="Genomic_DNA"/>
</dbReference>
<dbReference type="InterPro" id="IPR014001">
    <property type="entry name" value="Helicase_ATP-bd"/>
</dbReference>
<feature type="domain" description="Helicase ATP-binding" evidence="1">
    <location>
        <begin position="27"/>
        <end position="226"/>
    </location>
</feature>
<organism evidence="2 3">
    <name type="scientific">Peribacillus frigoritolerans</name>
    <dbReference type="NCBI Taxonomy" id="450367"/>
    <lineage>
        <taxon>Bacteria</taxon>
        <taxon>Bacillati</taxon>
        <taxon>Bacillota</taxon>
        <taxon>Bacilli</taxon>
        <taxon>Bacillales</taxon>
        <taxon>Bacillaceae</taxon>
        <taxon>Peribacillus</taxon>
    </lineage>
</organism>
<dbReference type="InterPro" id="IPR027417">
    <property type="entry name" value="P-loop_NTPase"/>
</dbReference>
<dbReference type="GO" id="GO:0003677">
    <property type="term" value="F:DNA binding"/>
    <property type="evidence" value="ECO:0007669"/>
    <property type="project" value="InterPro"/>
</dbReference>
<dbReference type="GO" id="GO:0005829">
    <property type="term" value="C:cytosol"/>
    <property type="evidence" value="ECO:0007669"/>
    <property type="project" value="TreeGrafter"/>
</dbReference>
<dbReference type="SUPFAM" id="SSF52540">
    <property type="entry name" value="P-loop containing nucleoside triphosphate hydrolases"/>
    <property type="match status" value="2"/>
</dbReference>
<dbReference type="Gene3D" id="3.40.50.300">
    <property type="entry name" value="P-loop containing nucleotide triphosphate hydrolases"/>
    <property type="match status" value="1"/>
</dbReference>
<dbReference type="GO" id="GO:0005524">
    <property type="term" value="F:ATP binding"/>
    <property type="evidence" value="ECO:0007669"/>
    <property type="project" value="InterPro"/>
</dbReference>
<dbReference type="GO" id="GO:0004386">
    <property type="term" value="F:helicase activity"/>
    <property type="evidence" value="ECO:0007669"/>
    <property type="project" value="UniProtKB-KW"/>
</dbReference>
<reference evidence="2" key="1">
    <citation type="submission" date="2023-07" db="EMBL/GenBank/DDBJ databases">
        <title>Murine gut Bacillus species.</title>
        <authorList>
            <person name="Gutman E."/>
            <person name="Hashuel R."/>
            <person name="Litvak Y."/>
        </authorList>
    </citation>
    <scope>NUCLEOTIDE SEQUENCE</scope>
    <source>
        <strain evidence="2">RU293</strain>
    </source>
</reference>
<accession>A0AA90P3Y5</accession>
<dbReference type="InterPro" id="IPR006935">
    <property type="entry name" value="Helicase/UvrB_N"/>
</dbReference>
<dbReference type="SMART" id="SM00487">
    <property type="entry name" value="DEXDc"/>
    <property type="match status" value="1"/>
</dbReference>
<dbReference type="RefSeq" id="WP_305161444.1">
    <property type="nucleotide sequence ID" value="NZ_JAUUTW010000023.1"/>
</dbReference>
<dbReference type="InterPro" id="IPR050742">
    <property type="entry name" value="Helicase_Restrict-Modif_Enz"/>
</dbReference>
<keyword evidence="2" id="KW-0547">Nucleotide-binding</keyword>
<gene>
    <name evidence="2" type="ORF">Q8G36_19790</name>
</gene>
<keyword evidence="2" id="KW-0067">ATP-binding</keyword>
<dbReference type="AlphaFoldDB" id="A0AA90P3Y5"/>
<evidence type="ECO:0000313" key="3">
    <source>
        <dbReference type="Proteomes" id="UP001178275"/>
    </source>
</evidence>